<dbReference type="EMBL" id="GBRH01194855">
    <property type="protein sequence ID" value="JAE03041.1"/>
    <property type="molecule type" value="Transcribed_RNA"/>
</dbReference>
<organism evidence="1">
    <name type="scientific">Arundo donax</name>
    <name type="common">Giant reed</name>
    <name type="synonym">Donax arundinaceus</name>
    <dbReference type="NCBI Taxonomy" id="35708"/>
    <lineage>
        <taxon>Eukaryota</taxon>
        <taxon>Viridiplantae</taxon>
        <taxon>Streptophyta</taxon>
        <taxon>Embryophyta</taxon>
        <taxon>Tracheophyta</taxon>
        <taxon>Spermatophyta</taxon>
        <taxon>Magnoliopsida</taxon>
        <taxon>Liliopsida</taxon>
        <taxon>Poales</taxon>
        <taxon>Poaceae</taxon>
        <taxon>PACMAD clade</taxon>
        <taxon>Arundinoideae</taxon>
        <taxon>Arundineae</taxon>
        <taxon>Arundo</taxon>
    </lineage>
</organism>
<reference evidence="1" key="1">
    <citation type="submission" date="2014-09" db="EMBL/GenBank/DDBJ databases">
        <authorList>
            <person name="Magalhaes I.L.F."/>
            <person name="Oliveira U."/>
            <person name="Santos F.R."/>
            <person name="Vidigal T.H.D.A."/>
            <person name="Brescovit A.D."/>
            <person name="Santos A.J."/>
        </authorList>
    </citation>
    <scope>NUCLEOTIDE SEQUENCE</scope>
    <source>
        <tissue evidence="1">Shoot tissue taken approximately 20 cm above the soil surface</tissue>
    </source>
</reference>
<name>A0A0A9EYS8_ARUDO</name>
<proteinExistence type="predicted"/>
<accession>A0A0A9EYS8</accession>
<protein>
    <submittedName>
        <fullName evidence="1">Uncharacterized protein</fullName>
    </submittedName>
</protein>
<reference evidence="1" key="2">
    <citation type="journal article" date="2015" name="Data Brief">
        <title>Shoot transcriptome of the giant reed, Arundo donax.</title>
        <authorList>
            <person name="Barrero R.A."/>
            <person name="Guerrero F.D."/>
            <person name="Moolhuijzen P."/>
            <person name="Goolsby J.A."/>
            <person name="Tidwell J."/>
            <person name="Bellgard S.E."/>
            <person name="Bellgard M.I."/>
        </authorList>
    </citation>
    <scope>NUCLEOTIDE SEQUENCE</scope>
    <source>
        <tissue evidence="1">Shoot tissue taken approximately 20 cm above the soil surface</tissue>
    </source>
</reference>
<dbReference type="AlphaFoldDB" id="A0A0A9EYS8"/>
<sequence length="65" mass="7957">MFQTDRFGLIWLQESAKETFLLASVTRCPRLTFFLLHHPWEFKCEIYIYYRFHIWSLCPNLGTKL</sequence>
<evidence type="ECO:0000313" key="1">
    <source>
        <dbReference type="EMBL" id="JAE03041.1"/>
    </source>
</evidence>